<dbReference type="Proteomes" id="UP000008144">
    <property type="component" value="Chromosome 4"/>
</dbReference>
<evidence type="ECO:0000313" key="20">
    <source>
        <dbReference type="Ensembl" id="ENSCINP00000030569.1"/>
    </source>
</evidence>
<feature type="domain" description="DhaL" evidence="18">
    <location>
        <begin position="385"/>
        <end position="581"/>
    </location>
</feature>
<reference evidence="21" key="1">
    <citation type="journal article" date="2002" name="Science">
        <title>The draft genome of Ciona intestinalis: insights into chordate and vertebrate origins.</title>
        <authorList>
            <person name="Dehal P."/>
            <person name="Satou Y."/>
            <person name="Campbell R.K."/>
            <person name="Chapman J."/>
            <person name="Degnan B."/>
            <person name="De Tomaso A."/>
            <person name="Davidson B."/>
            <person name="Di Gregorio A."/>
            <person name="Gelpke M."/>
            <person name="Goodstein D.M."/>
            <person name="Harafuji N."/>
            <person name="Hastings K.E."/>
            <person name="Ho I."/>
            <person name="Hotta K."/>
            <person name="Huang W."/>
            <person name="Kawashima T."/>
            <person name="Lemaire P."/>
            <person name="Martinez D."/>
            <person name="Meinertzhagen I.A."/>
            <person name="Necula S."/>
            <person name="Nonaka M."/>
            <person name="Putnam N."/>
            <person name="Rash S."/>
            <person name="Saiga H."/>
            <person name="Satake M."/>
            <person name="Terry A."/>
            <person name="Yamada L."/>
            <person name="Wang H.G."/>
            <person name="Awazu S."/>
            <person name="Azumi K."/>
            <person name="Boore J."/>
            <person name="Branno M."/>
            <person name="Chin-Bow S."/>
            <person name="DeSantis R."/>
            <person name="Doyle S."/>
            <person name="Francino P."/>
            <person name="Keys D.N."/>
            <person name="Haga S."/>
            <person name="Hayashi H."/>
            <person name="Hino K."/>
            <person name="Imai K.S."/>
            <person name="Inaba K."/>
            <person name="Kano S."/>
            <person name="Kobayashi K."/>
            <person name="Kobayashi M."/>
            <person name="Lee B.I."/>
            <person name="Makabe K.W."/>
            <person name="Manohar C."/>
            <person name="Matassi G."/>
            <person name="Medina M."/>
            <person name="Mochizuki Y."/>
            <person name="Mount S."/>
            <person name="Morishita T."/>
            <person name="Miura S."/>
            <person name="Nakayama A."/>
            <person name="Nishizaka S."/>
            <person name="Nomoto H."/>
            <person name="Ohta F."/>
            <person name="Oishi K."/>
            <person name="Rigoutsos I."/>
            <person name="Sano M."/>
            <person name="Sasaki A."/>
            <person name="Sasakura Y."/>
            <person name="Shoguchi E."/>
            <person name="Shin-i T."/>
            <person name="Spagnuolo A."/>
            <person name="Stainier D."/>
            <person name="Suzuki M.M."/>
            <person name="Tassy O."/>
            <person name="Takatori N."/>
            <person name="Tokuoka M."/>
            <person name="Yagi K."/>
            <person name="Yoshizaki F."/>
            <person name="Wada S."/>
            <person name="Zhang C."/>
            <person name="Hyatt P.D."/>
            <person name="Larimer F."/>
            <person name="Detter C."/>
            <person name="Doggett N."/>
            <person name="Glavina T."/>
            <person name="Hawkins T."/>
            <person name="Richardson P."/>
            <person name="Lucas S."/>
            <person name="Kohara Y."/>
            <person name="Levine M."/>
            <person name="Satoh N."/>
            <person name="Rokhsar D.S."/>
        </authorList>
    </citation>
    <scope>NUCLEOTIDE SEQUENCE [LARGE SCALE GENOMIC DNA]</scope>
</reference>
<evidence type="ECO:0000256" key="8">
    <source>
        <dbReference type="ARBA" id="ARBA00022741"/>
    </source>
</evidence>
<feature type="domain" description="DhaK" evidence="19">
    <location>
        <begin position="11"/>
        <end position="339"/>
    </location>
</feature>
<organism evidence="20 21">
    <name type="scientific">Ciona intestinalis</name>
    <name type="common">Transparent sea squirt</name>
    <name type="synonym">Ascidia intestinalis</name>
    <dbReference type="NCBI Taxonomy" id="7719"/>
    <lineage>
        <taxon>Eukaryota</taxon>
        <taxon>Metazoa</taxon>
        <taxon>Chordata</taxon>
        <taxon>Tunicata</taxon>
        <taxon>Ascidiacea</taxon>
        <taxon>Phlebobranchia</taxon>
        <taxon>Cionidae</taxon>
        <taxon>Ciona</taxon>
    </lineage>
</organism>
<dbReference type="FunFam" id="3.40.50.10440:FF:000001">
    <property type="entry name" value="Dihydroxyacetone kinase, DhaK subunit"/>
    <property type="match status" value="1"/>
</dbReference>
<sequence>MSRTNRLLINNAETCVDEMLQSIAWQNPGQRLLKGHRVIIREDAADFCSSGHVSTICGGGSGHEPFSAGFVGRGMLTAAVAGSVFASPPPNDILAAINAVASPAGTLLIVANYTGDRLNFGIALERAKAAGKKVNMVVVGEDCALESQDKTAGRRGLVGIVIVMKLAGALAEQGRSLDEITQACTHLSKAMGTIGVSLSGCSIPGTGSSFKLDETEMELGLGAHGEAGVKRMKILPANETVEVMIDHMMNPSHASHITIDNGQKIALTMNNLGGLSEIEMFVLGRRAIEYLESKGLSVVRCYNGHFMTSLDMAGFNLNICKVNDETLKCLDADTNAPGWPRVCVSKNTGFNRRNNDPVVPLNDKSLEAVGESVNFPDKNKLQVGHALIEAITLACQSLISNEAFLNDLDTSAGDGDCGSTLKRGANEVLNRSRSWKCENVEQVLLQMAGCAEKSMGGASGGLYSLFFTAASHRAQAYTVESWNDCLAVGIAAISKYGGAEPGDRTMLDALVATRNSLETSISENASIKTAAQNAAKVARQAAEATATMKAKAGRASCVAAKLLTQPDPGAMAVAIWVEALA</sequence>
<keyword evidence="11" id="KW-0170">Cobalt</keyword>
<dbReference type="STRING" id="7719.ENSCINP00000030569"/>
<dbReference type="InterPro" id="IPR004006">
    <property type="entry name" value="DhaK_dom"/>
</dbReference>
<dbReference type="SUPFAM" id="SSF101473">
    <property type="entry name" value="DhaL-like"/>
    <property type="match status" value="1"/>
</dbReference>
<dbReference type="PROSITE" id="PS51481">
    <property type="entry name" value="DHAK"/>
    <property type="match status" value="1"/>
</dbReference>
<protein>
    <recommendedName>
        <fullName evidence="6">Triokinase/FMN cyclase</fullName>
        <ecNumber evidence="4">2.7.1.28</ecNumber>
        <ecNumber evidence="3">2.7.1.29</ecNumber>
        <ecNumber evidence="5">4.6.1.15</ecNumber>
    </recommendedName>
    <alternativeName>
        <fullName evidence="12">Bifunctional ATP-dependent dihydroxyacetone kinase/FAD-AMP lyase (cyclizing)</fullName>
    </alternativeName>
</protein>
<dbReference type="SMART" id="SM01120">
    <property type="entry name" value="Dak2"/>
    <property type="match status" value="1"/>
</dbReference>
<comment type="function">
    <text evidence="13">Catalyzes both the phosphorylation of dihydroxyacetone and of glyceraldehyde, and the splitting of ribonucleoside diphosphate-X compounds among which FAD is the best substrate. Represses IFIH1-mediated cellular antiviral response.</text>
</comment>
<dbReference type="EC" id="2.7.1.28" evidence="4"/>
<reference evidence="20" key="3">
    <citation type="submission" date="2025-08" db="UniProtKB">
        <authorList>
            <consortium name="Ensembl"/>
        </authorList>
    </citation>
    <scope>IDENTIFICATION</scope>
</reference>
<reference evidence="20" key="2">
    <citation type="journal article" date="2008" name="Genome Biol.">
        <title>Improved genome assembly and evidence-based global gene model set for the chordate Ciona intestinalis: new insight into intron and operon populations.</title>
        <authorList>
            <person name="Satou Y."/>
            <person name="Mineta K."/>
            <person name="Ogasawara M."/>
            <person name="Sasakura Y."/>
            <person name="Shoguchi E."/>
            <person name="Ueno K."/>
            <person name="Yamada L."/>
            <person name="Matsumoto J."/>
            <person name="Wasserscheid J."/>
            <person name="Dewar K."/>
            <person name="Wiley G.B."/>
            <person name="Macmil S.L."/>
            <person name="Roe B.A."/>
            <person name="Zeller R.W."/>
            <person name="Hastings K.E."/>
            <person name="Lemaire P."/>
            <person name="Lindquist E."/>
            <person name="Endo T."/>
            <person name="Hotta K."/>
            <person name="Inaba K."/>
        </authorList>
    </citation>
    <scope>NUCLEOTIDE SEQUENCE [LARGE SCALE GENOMIC DNA]</scope>
    <source>
        <strain evidence="20">wild type</strain>
    </source>
</reference>
<name>H2XLN7_CIOIN</name>
<dbReference type="FunFam" id="1.25.40.340:FF:000001">
    <property type="entry name" value="Dihydroxyacetone kinase 1"/>
    <property type="match status" value="1"/>
</dbReference>
<evidence type="ECO:0000256" key="17">
    <source>
        <dbReference type="ARBA" id="ARBA00048898"/>
    </source>
</evidence>
<proteinExistence type="inferred from homology"/>
<dbReference type="FunFam" id="3.30.1180.20:FF:000001">
    <property type="entry name" value="Dihydroxyacetone kinase 1"/>
    <property type="match status" value="1"/>
</dbReference>
<evidence type="ECO:0000259" key="18">
    <source>
        <dbReference type="PROSITE" id="PS51480"/>
    </source>
</evidence>
<keyword evidence="9" id="KW-0418">Kinase</keyword>
<dbReference type="EMBL" id="EAAA01001926">
    <property type="status" value="NOT_ANNOTATED_CDS"/>
    <property type="molecule type" value="Genomic_DNA"/>
</dbReference>
<dbReference type="PROSITE" id="PS51480">
    <property type="entry name" value="DHAL"/>
    <property type="match status" value="1"/>
</dbReference>
<evidence type="ECO:0000256" key="2">
    <source>
        <dbReference type="ARBA" id="ARBA00008757"/>
    </source>
</evidence>
<dbReference type="SUPFAM" id="SSF82549">
    <property type="entry name" value="DAK1/DegV-like"/>
    <property type="match status" value="1"/>
</dbReference>
<dbReference type="EC" id="4.6.1.15" evidence="5"/>
<dbReference type="GO" id="GO:0034012">
    <property type="term" value="F:FAD-AMP lyase (cyclizing) activity"/>
    <property type="evidence" value="ECO:0007669"/>
    <property type="project" value="UniProtKB-EC"/>
</dbReference>
<dbReference type="GO" id="GO:0050354">
    <property type="term" value="F:triokinase activity"/>
    <property type="evidence" value="ECO:0007669"/>
    <property type="project" value="UniProtKB-EC"/>
</dbReference>
<dbReference type="GO" id="GO:0005524">
    <property type="term" value="F:ATP binding"/>
    <property type="evidence" value="ECO:0007669"/>
    <property type="project" value="UniProtKB-KW"/>
</dbReference>
<dbReference type="FunCoup" id="H2XLN7">
    <property type="interactions" value="24"/>
</dbReference>
<dbReference type="GO" id="GO:0019563">
    <property type="term" value="P:glycerol catabolic process"/>
    <property type="evidence" value="ECO:0000318"/>
    <property type="project" value="GO_Central"/>
</dbReference>
<evidence type="ECO:0000256" key="10">
    <source>
        <dbReference type="ARBA" id="ARBA00022840"/>
    </source>
</evidence>
<dbReference type="EC" id="2.7.1.29" evidence="3"/>
<evidence type="ECO:0000256" key="6">
    <source>
        <dbReference type="ARBA" id="ARBA00018932"/>
    </source>
</evidence>
<evidence type="ECO:0000256" key="13">
    <source>
        <dbReference type="ARBA" id="ARBA00045490"/>
    </source>
</evidence>
<evidence type="ECO:0000256" key="16">
    <source>
        <dbReference type="ARBA" id="ARBA00048526"/>
    </source>
</evidence>
<keyword evidence="7" id="KW-0808">Transferase</keyword>
<dbReference type="InterPro" id="IPR004007">
    <property type="entry name" value="DhaL_dom"/>
</dbReference>
<dbReference type="HOGENOM" id="CLU_017054_6_2_1"/>
<comment type="catalytic activity">
    <reaction evidence="15">
        <text>D-glyceraldehyde + ATP = D-glyceraldehyde 3-phosphate + ADP + H(+)</text>
        <dbReference type="Rhea" id="RHEA:13941"/>
        <dbReference type="ChEBI" id="CHEBI:15378"/>
        <dbReference type="ChEBI" id="CHEBI:17378"/>
        <dbReference type="ChEBI" id="CHEBI:30616"/>
        <dbReference type="ChEBI" id="CHEBI:59776"/>
        <dbReference type="ChEBI" id="CHEBI:456216"/>
        <dbReference type="EC" id="2.7.1.28"/>
    </reaction>
</comment>
<evidence type="ECO:0000256" key="5">
    <source>
        <dbReference type="ARBA" id="ARBA00012578"/>
    </source>
</evidence>
<keyword evidence="8" id="KW-0547">Nucleotide-binding</keyword>
<comment type="pathway">
    <text evidence="1">Polyol metabolism; glycerol fermentation; glycerone phosphate from glycerol (oxidative route): step 2/2.</text>
</comment>
<dbReference type="PANTHER" id="PTHR28629">
    <property type="entry name" value="TRIOKINASE/FMN CYCLASE"/>
    <property type="match status" value="1"/>
</dbReference>
<dbReference type="Gene3D" id="3.40.50.10440">
    <property type="entry name" value="Dihydroxyacetone kinase, domain 1"/>
    <property type="match status" value="1"/>
</dbReference>
<comment type="catalytic activity">
    <reaction evidence="17">
        <text>dihydroxyacetone + ATP = dihydroxyacetone phosphate + ADP + H(+)</text>
        <dbReference type="Rhea" id="RHEA:15773"/>
        <dbReference type="ChEBI" id="CHEBI:15378"/>
        <dbReference type="ChEBI" id="CHEBI:16016"/>
        <dbReference type="ChEBI" id="CHEBI:30616"/>
        <dbReference type="ChEBI" id="CHEBI:57642"/>
        <dbReference type="ChEBI" id="CHEBI:456216"/>
        <dbReference type="EC" id="2.7.1.29"/>
    </reaction>
</comment>
<dbReference type="OMA" id="ALNMNGF"/>
<dbReference type="NCBIfam" id="NF011049">
    <property type="entry name" value="PRK14479.1"/>
    <property type="match status" value="1"/>
</dbReference>
<evidence type="ECO:0000256" key="9">
    <source>
        <dbReference type="ARBA" id="ARBA00022777"/>
    </source>
</evidence>
<evidence type="ECO:0000256" key="12">
    <source>
        <dbReference type="ARBA" id="ARBA00032426"/>
    </source>
</evidence>
<dbReference type="Pfam" id="PF02733">
    <property type="entry name" value="Dak1"/>
    <property type="match status" value="1"/>
</dbReference>
<evidence type="ECO:0000313" key="21">
    <source>
        <dbReference type="Proteomes" id="UP000008144"/>
    </source>
</evidence>
<dbReference type="GO" id="GO:0004371">
    <property type="term" value="F:glycerone kinase activity"/>
    <property type="evidence" value="ECO:0000318"/>
    <property type="project" value="GO_Central"/>
</dbReference>
<dbReference type="InterPro" id="IPR036117">
    <property type="entry name" value="DhaL_dom_sf"/>
</dbReference>
<dbReference type="InterPro" id="IPR050861">
    <property type="entry name" value="Dihydroxyacetone_Kinase"/>
</dbReference>
<evidence type="ECO:0000256" key="15">
    <source>
        <dbReference type="ARBA" id="ARBA00047974"/>
    </source>
</evidence>
<comment type="catalytic activity">
    <reaction evidence="16">
        <text>FAD = riboflavin cyclic-4',5'-phosphate + AMP + H(+)</text>
        <dbReference type="Rhea" id="RHEA:13729"/>
        <dbReference type="ChEBI" id="CHEBI:15378"/>
        <dbReference type="ChEBI" id="CHEBI:57692"/>
        <dbReference type="ChEBI" id="CHEBI:76202"/>
        <dbReference type="ChEBI" id="CHEBI:456215"/>
        <dbReference type="EC" id="4.6.1.15"/>
    </reaction>
</comment>
<comment type="subunit">
    <text evidence="14">Homodimer. Interacts with IFIH1 (via the CARD domains), the interaction is inhibited by viral infection.</text>
</comment>
<keyword evidence="21" id="KW-1185">Reference proteome</keyword>
<dbReference type="Pfam" id="PF02734">
    <property type="entry name" value="Dak2"/>
    <property type="match status" value="1"/>
</dbReference>
<evidence type="ECO:0000256" key="11">
    <source>
        <dbReference type="ARBA" id="ARBA00023285"/>
    </source>
</evidence>
<evidence type="ECO:0000256" key="1">
    <source>
        <dbReference type="ARBA" id="ARBA00004778"/>
    </source>
</evidence>
<evidence type="ECO:0000256" key="3">
    <source>
        <dbReference type="ARBA" id="ARBA00012107"/>
    </source>
</evidence>
<keyword evidence="10" id="KW-0067">ATP-binding</keyword>
<evidence type="ECO:0000256" key="14">
    <source>
        <dbReference type="ARBA" id="ARBA00046681"/>
    </source>
</evidence>
<dbReference type="Gene3D" id="3.30.1180.20">
    <property type="entry name" value="Dihydroxyacetone kinase, domain 2"/>
    <property type="match status" value="1"/>
</dbReference>
<dbReference type="Gene3D" id="1.25.40.340">
    <property type="match status" value="1"/>
</dbReference>
<dbReference type="GO" id="GO:0005829">
    <property type="term" value="C:cytosol"/>
    <property type="evidence" value="ECO:0000318"/>
    <property type="project" value="GO_Central"/>
</dbReference>
<evidence type="ECO:0000256" key="7">
    <source>
        <dbReference type="ARBA" id="ARBA00022679"/>
    </source>
</evidence>
<dbReference type="InParanoid" id="H2XLN7"/>
<comment type="similarity">
    <text evidence="2">Belongs to the dihydroxyacetone kinase (DAK) family.</text>
</comment>
<dbReference type="Ensembl" id="ENSCINT00000030981.1">
    <property type="protein sequence ID" value="ENSCINP00000030569.1"/>
    <property type="gene ID" value="ENSCING00000019107.1"/>
</dbReference>
<reference evidence="20" key="4">
    <citation type="submission" date="2025-09" db="UniProtKB">
        <authorList>
            <consortium name="Ensembl"/>
        </authorList>
    </citation>
    <scope>IDENTIFICATION</scope>
</reference>
<evidence type="ECO:0000256" key="4">
    <source>
        <dbReference type="ARBA" id="ARBA00012110"/>
    </source>
</evidence>
<dbReference type="GeneTree" id="ENSGT00390000015415"/>
<dbReference type="PANTHER" id="PTHR28629:SF4">
    <property type="entry name" value="TRIOKINASE_FMN CYCLASE"/>
    <property type="match status" value="1"/>
</dbReference>
<evidence type="ECO:0000259" key="19">
    <source>
        <dbReference type="PROSITE" id="PS51481"/>
    </source>
</evidence>
<dbReference type="AlphaFoldDB" id="H2XLN7"/>
<accession>H2XLN7</accession>